<dbReference type="PROSITE" id="PS51257">
    <property type="entry name" value="PROKAR_LIPOPROTEIN"/>
    <property type="match status" value="1"/>
</dbReference>
<comment type="subcellular location">
    <subcellularLocation>
        <location evidence="1">Periplasm</location>
    </subcellularLocation>
</comment>
<evidence type="ECO:0000256" key="5">
    <source>
        <dbReference type="SAM" id="SignalP"/>
    </source>
</evidence>
<feature type="signal peptide" evidence="5">
    <location>
        <begin position="1"/>
        <end position="19"/>
    </location>
</feature>
<evidence type="ECO:0000256" key="2">
    <source>
        <dbReference type="ARBA" id="ARBA00022448"/>
    </source>
</evidence>
<evidence type="ECO:0000256" key="4">
    <source>
        <dbReference type="ARBA" id="ARBA00022764"/>
    </source>
</evidence>
<dbReference type="Proteomes" id="UP001565220">
    <property type="component" value="Unassembled WGS sequence"/>
</dbReference>
<protein>
    <submittedName>
        <fullName evidence="6">Spermidine/putrescine ABC transporter substrate-binding protein</fullName>
    </submittedName>
</protein>
<keyword evidence="2" id="KW-0813">Transport</keyword>
<name>A0ABV4DWG1_9CLOT</name>
<evidence type="ECO:0000256" key="3">
    <source>
        <dbReference type="ARBA" id="ARBA00022729"/>
    </source>
</evidence>
<gene>
    <name evidence="6" type="ORF">AB8S09_04170</name>
</gene>
<keyword evidence="7" id="KW-1185">Reference proteome</keyword>
<dbReference type="PANTHER" id="PTHR30222:SF17">
    <property type="entry name" value="SPERMIDINE_PUTRESCINE-BINDING PERIPLASMIC PROTEIN"/>
    <property type="match status" value="1"/>
</dbReference>
<evidence type="ECO:0000313" key="7">
    <source>
        <dbReference type="Proteomes" id="UP001565220"/>
    </source>
</evidence>
<feature type="chain" id="PRO_5046829615" evidence="5">
    <location>
        <begin position="20"/>
        <end position="359"/>
    </location>
</feature>
<dbReference type="Gene3D" id="3.40.190.10">
    <property type="entry name" value="Periplasmic binding protein-like II"/>
    <property type="match status" value="2"/>
</dbReference>
<evidence type="ECO:0000313" key="6">
    <source>
        <dbReference type="EMBL" id="MEY8762846.1"/>
    </source>
</evidence>
<evidence type="ECO:0000256" key="1">
    <source>
        <dbReference type="ARBA" id="ARBA00004418"/>
    </source>
</evidence>
<keyword evidence="3 5" id="KW-0732">Signal</keyword>
<dbReference type="InterPro" id="IPR006059">
    <property type="entry name" value="SBP"/>
</dbReference>
<dbReference type="CDD" id="cd13590">
    <property type="entry name" value="PBP2_PotD_PotF_like"/>
    <property type="match status" value="1"/>
</dbReference>
<comment type="caution">
    <text evidence="6">The sequence shown here is derived from an EMBL/GenBank/DDBJ whole genome shotgun (WGS) entry which is preliminary data.</text>
</comment>
<keyword evidence="4" id="KW-0574">Periplasm</keyword>
<dbReference type="RefSeq" id="WP_294182546.1">
    <property type="nucleotide sequence ID" value="NZ_JBGFFE010000003.1"/>
</dbReference>
<dbReference type="PRINTS" id="PR00909">
    <property type="entry name" value="SPERMDNBNDNG"/>
</dbReference>
<dbReference type="PANTHER" id="PTHR30222">
    <property type="entry name" value="SPERMIDINE/PUTRESCINE-BINDING PERIPLASMIC PROTEIN"/>
    <property type="match status" value="1"/>
</dbReference>
<organism evidence="6 7">
    <name type="scientific">Clostridium lapidicellarium</name>
    <dbReference type="NCBI Taxonomy" id="3240931"/>
    <lineage>
        <taxon>Bacteria</taxon>
        <taxon>Bacillati</taxon>
        <taxon>Bacillota</taxon>
        <taxon>Clostridia</taxon>
        <taxon>Eubacteriales</taxon>
        <taxon>Clostridiaceae</taxon>
        <taxon>Clostridium</taxon>
    </lineage>
</organism>
<dbReference type="Pfam" id="PF13416">
    <property type="entry name" value="SBP_bac_8"/>
    <property type="match status" value="1"/>
</dbReference>
<sequence length="359" mass="40421">MKGKLLKVLALGIISSCLAFTMSACSIQSQPTSSSDEKVVNLFTWANYVPNSVVNEFQKQTGIKVNYNNFSTNEEMLAKLQASKGSEYDVVICSDYIIEVMGKQKNILMQPIDKSKVPNYKNVDPQFLNQPYDKGNRYSIPYTLGSQMIVYNSEKVNFPIKSYKDLWNPALKNSLVLVDDPRIVIGMTLKKLGYSMNETDPKKLAQAKQELLKLKPNVKVLDADTPHNSLINGDTTVGFMYGSQASAAVKSNPKFKIVYPEEGMNAEEDNFIIPSKAPHKENAGKFINFMLDGKISNEATTANEYINTNKAAKKYMSKKYLNNKAVFIPDSELKRAERFRDVGNATKTYDLIWSEFKQK</sequence>
<accession>A0ABV4DWG1</accession>
<dbReference type="EMBL" id="JBGFFE010000003">
    <property type="protein sequence ID" value="MEY8762846.1"/>
    <property type="molecule type" value="Genomic_DNA"/>
</dbReference>
<dbReference type="PIRSF" id="PIRSF019574">
    <property type="entry name" value="Periplasmic_polyamine_BP"/>
    <property type="match status" value="1"/>
</dbReference>
<dbReference type="InterPro" id="IPR001188">
    <property type="entry name" value="Sperm_putr-bd"/>
</dbReference>
<proteinExistence type="predicted"/>
<reference evidence="6 7" key="1">
    <citation type="submission" date="2024-08" db="EMBL/GenBank/DDBJ databases">
        <title>Clostridium lapicellarii sp. nov., and Clostridium renhuaiense sp. nov., two species isolated from the mud in a fermentation cellar used for producing sauce-flavour Chinese liquors.</title>
        <authorList>
            <person name="Yang F."/>
            <person name="Wang H."/>
            <person name="Chen L.Q."/>
            <person name="Zhou N."/>
            <person name="Lu J.J."/>
            <person name="Pu X.X."/>
            <person name="Wan B."/>
            <person name="Wang L."/>
            <person name="Liu S.J."/>
        </authorList>
    </citation>
    <scope>NUCLEOTIDE SEQUENCE [LARGE SCALE GENOMIC DNA]</scope>
    <source>
        <strain evidence="6 7">MT-113</strain>
    </source>
</reference>
<dbReference type="SUPFAM" id="SSF53850">
    <property type="entry name" value="Periplasmic binding protein-like II"/>
    <property type="match status" value="1"/>
</dbReference>